<keyword evidence="7" id="KW-1185">Reference proteome</keyword>
<dbReference type="CDD" id="cd01283">
    <property type="entry name" value="cytidine_deaminase"/>
    <property type="match status" value="1"/>
</dbReference>
<dbReference type="Proteomes" id="UP000184164">
    <property type="component" value="Unassembled WGS sequence"/>
</dbReference>
<reference evidence="6 7" key="1">
    <citation type="submission" date="2016-11" db="EMBL/GenBank/DDBJ databases">
        <authorList>
            <person name="Jaros S."/>
            <person name="Januszkiewicz K."/>
            <person name="Wedrychowicz H."/>
        </authorList>
    </citation>
    <scope>NUCLEOTIDE SEQUENCE [LARGE SCALE GENOMIC DNA]</scope>
    <source>
        <strain evidence="6 7">DSM 26910</strain>
    </source>
</reference>
<evidence type="ECO:0000256" key="2">
    <source>
        <dbReference type="ARBA" id="ARBA00022723"/>
    </source>
</evidence>
<keyword evidence="4" id="KW-0862">Zinc</keyword>
<dbReference type="Gene3D" id="3.40.140.10">
    <property type="entry name" value="Cytidine Deaminase, domain 2"/>
    <property type="match status" value="1"/>
</dbReference>
<keyword evidence="2" id="KW-0479">Metal-binding</keyword>
<evidence type="ECO:0000256" key="4">
    <source>
        <dbReference type="ARBA" id="ARBA00022833"/>
    </source>
</evidence>
<dbReference type="STRING" id="1484053.SAMN05444274_10877"/>
<evidence type="ECO:0000256" key="3">
    <source>
        <dbReference type="ARBA" id="ARBA00022801"/>
    </source>
</evidence>
<dbReference type="EMBL" id="FQUM01000008">
    <property type="protein sequence ID" value="SHF74009.1"/>
    <property type="molecule type" value="Genomic_DNA"/>
</dbReference>
<dbReference type="NCBIfam" id="NF004064">
    <property type="entry name" value="PRK05578.1"/>
    <property type="match status" value="1"/>
</dbReference>
<dbReference type="InterPro" id="IPR016193">
    <property type="entry name" value="Cytidine_deaminase-like"/>
</dbReference>
<accession>A0A1M5E431</accession>
<dbReference type="GO" id="GO:0042802">
    <property type="term" value="F:identical protein binding"/>
    <property type="evidence" value="ECO:0007669"/>
    <property type="project" value="UniProtKB-ARBA"/>
</dbReference>
<keyword evidence="3" id="KW-0378">Hydrolase</keyword>
<evidence type="ECO:0000256" key="1">
    <source>
        <dbReference type="ARBA" id="ARBA00006576"/>
    </source>
</evidence>
<dbReference type="AlphaFoldDB" id="A0A1M5E431"/>
<protein>
    <submittedName>
        <fullName evidence="6">Cytidine deaminase</fullName>
    </submittedName>
</protein>
<dbReference type="InterPro" id="IPR016192">
    <property type="entry name" value="APOBEC/CMP_deaminase_Zn-bd"/>
</dbReference>
<dbReference type="GO" id="GO:0004126">
    <property type="term" value="F:cytidine deaminase activity"/>
    <property type="evidence" value="ECO:0007669"/>
    <property type="project" value="UniProtKB-ARBA"/>
</dbReference>
<evidence type="ECO:0000259" key="5">
    <source>
        <dbReference type="PROSITE" id="PS51747"/>
    </source>
</evidence>
<dbReference type="InterPro" id="IPR002125">
    <property type="entry name" value="CMP_dCMP_dom"/>
</dbReference>
<dbReference type="PANTHER" id="PTHR11644:SF2">
    <property type="entry name" value="CYTIDINE DEAMINASE"/>
    <property type="match status" value="1"/>
</dbReference>
<dbReference type="PANTHER" id="PTHR11644">
    <property type="entry name" value="CYTIDINE DEAMINASE"/>
    <property type="match status" value="1"/>
</dbReference>
<dbReference type="GO" id="GO:0055086">
    <property type="term" value="P:nucleobase-containing small molecule metabolic process"/>
    <property type="evidence" value="ECO:0007669"/>
    <property type="project" value="UniProtKB-ARBA"/>
</dbReference>
<evidence type="ECO:0000313" key="7">
    <source>
        <dbReference type="Proteomes" id="UP000184164"/>
    </source>
</evidence>
<dbReference type="InterPro" id="IPR050202">
    <property type="entry name" value="Cyt/Deoxycyt_deaminase"/>
</dbReference>
<feature type="domain" description="CMP/dCMP-type deaminase" evidence="5">
    <location>
        <begin position="21"/>
        <end position="157"/>
    </location>
</feature>
<dbReference type="PROSITE" id="PS00903">
    <property type="entry name" value="CYT_DCMP_DEAMINASES_1"/>
    <property type="match status" value="1"/>
</dbReference>
<dbReference type="RefSeq" id="WP_073002975.1">
    <property type="nucleotide sequence ID" value="NZ_FQUM01000008.1"/>
</dbReference>
<organism evidence="6 7">
    <name type="scientific">Mariniphaga anaerophila</name>
    <dbReference type="NCBI Taxonomy" id="1484053"/>
    <lineage>
        <taxon>Bacteria</taxon>
        <taxon>Pseudomonadati</taxon>
        <taxon>Bacteroidota</taxon>
        <taxon>Bacteroidia</taxon>
        <taxon>Marinilabiliales</taxon>
        <taxon>Prolixibacteraceae</taxon>
        <taxon>Mariniphaga</taxon>
    </lineage>
</organism>
<dbReference type="GO" id="GO:0005829">
    <property type="term" value="C:cytosol"/>
    <property type="evidence" value="ECO:0007669"/>
    <property type="project" value="TreeGrafter"/>
</dbReference>
<evidence type="ECO:0000313" key="6">
    <source>
        <dbReference type="EMBL" id="SHF74009.1"/>
    </source>
</evidence>
<dbReference type="SUPFAM" id="SSF53927">
    <property type="entry name" value="Cytidine deaminase-like"/>
    <property type="match status" value="1"/>
</dbReference>
<dbReference type="Pfam" id="PF00383">
    <property type="entry name" value="dCMP_cyt_deam_1"/>
    <property type="match status" value="1"/>
</dbReference>
<proteinExistence type="inferred from homology"/>
<dbReference type="OrthoDB" id="9795347at2"/>
<dbReference type="GO" id="GO:0008270">
    <property type="term" value="F:zinc ion binding"/>
    <property type="evidence" value="ECO:0007669"/>
    <property type="project" value="InterPro"/>
</dbReference>
<sequence>MRTKELRIFVYEYSSVSELPEADQKLVLAAREASDRAYAPYSRFNVGAALLLENGEVVTGNNQENAAFPSGLCAERVALFYAQATFPDVAVKAIAVTAYGDRGLVDDSVKPCGSCRQSMVETEIRQKHSIRIILDGKKKIQIFDGIDNLLPFAFKPESLD</sequence>
<gene>
    <name evidence="6" type="ORF">SAMN05444274_10877</name>
</gene>
<dbReference type="PROSITE" id="PS51747">
    <property type="entry name" value="CYT_DCMP_DEAMINASES_2"/>
    <property type="match status" value="1"/>
</dbReference>
<dbReference type="GO" id="GO:0072527">
    <property type="term" value="P:pyrimidine-containing compound metabolic process"/>
    <property type="evidence" value="ECO:0007669"/>
    <property type="project" value="UniProtKB-ARBA"/>
</dbReference>
<name>A0A1M5E431_9BACT</name>
<comment type="similarity">
    <text evidence="1">Belongs to the cytidine and deoxycytidylate deaminase family.</text>
</comment>